<feature type="compositionally biased region" description="Basic and acidic residues" evidence="1">
    <location>
        <begin position="90"/>
        <end position="99"/>
    </location>
</feature>
<evidence type="ECO:0000256" key="1">
    <source>
        <dbReference type="SAM" id="MobiDB-lite"/>
    </source>
</evidence>
<sequence>LGPFVEWLLDRVHSEELWCLVTADGKVFRINHLATDSSFRDAARQGSAFQTALELVSLISLNGGKIRYFKHLLEDHARAAFDNHITSPRGAEHIDDDTARNLYGNTPQS</sequence>
<feature type="region of interest" description="Disordered" evidence="1">
    <location>
        <begin position="87"/>
        <end position="109"/>
    </location>
</feature>
<protein>
    <submittedName>
        <fullName evidence="2">Uncharacterized protein</fullName>
    </submittedName>
</protein>
<name>R8AR06_PLESH</name>
<feature type="non-terminal residue" evidence="2">
    <location>
        <position position="109"/>
    </location>
</feature>
<dbReference type="Proteomes" id="UP000014012">
    <property type="component" value="Unassembled WGS sequence"/>
</dbReference>
<dbReference type="AlphaFoldDB" id="R8AR06"/>
<dbReference type="EMBL" id="AQQO01000168">
    <property type="protein sequence ID" value="EON88770.1"/>
    <property type="molecule type" value="Genomic_DNA"/>
</dbReference>
<evidence type="ECO:0000313" key="3">
    <source>
        <dbReference type="Proteomes" id="UP000014012"/>
    </source>
</evidence>
<evidence type="ECO:0000313" key="2">
    <source>
        <dbReference type="EMBL" id="EON88770.1"/>
    </source>
</evidence>
<gene>
    <name evidence="2" type="ORF">PLESHI_08874</name>
</gene>
<comment type="caution">
    <text evidence="2">The sequence shown here is derived from an EMBL/GenBank/DDBJ whole genome shotgun (WGS) entry which is preliminary data.</text>
</comment>
<proteinExistence type="predicted"/>
<organism evidence="2 3">
    <name type="scientific">Plesiomonas shigelloides 302-73</name>
    <dbReference type="NCBI Taxonomy" id="1315976"/>
    <lineage>
        <taxon>Bacteria</taxon>
        <taxon>Pseudomonadati</taxon>
        <taxon>Pseudomonadota</taxon>
        <taxon>Gammaproteobacteria</taxon>
        <taxon>Enterobacterales</taxon>
        <taxon>Enterobacteriaceae</taxon>
        <taxon>Plesiomonas</taxon>
    </lineage>
</organism>
<keyword evidence="3" id="KW-1185">Reference proteome</keyword>
<accession>R8AR06</accession>
<reference evidence="2 3" key="1">
    <citation type="journal article" date="2013" name="Genome Announc.">
        <title>Genome Sequence of Plesiomonas shigelloides Strain 302-73 (Serotype O1).</title>
        <authorList>
            <person name="Pique N."/>
            <person name="Aquilini E."/>
            <person name="Alioto T."/>
            <person name="Minana-Galbis D."/>
            <person name="Tomas J.M."/>
        </authorList>
    </citation>
    <scope>NUCLEOTIDE SEQUENCE [LARGE SCALE GENOMIC DNA]</scope>
    <source>
        <strain evidence="2 3">302-73</strain>
    </source>
</reference>
<feature type="non-terminal residue" evidence="2">
    <location>
        <position position="1"/>
    </location>
</feature>